<dbReference type="InterPro" id="IPR010852">
    <property type="entry name" value="ABATE"/>
</dbReference>
<dbReference type="InterPro" id="IPR023286">
    <property type="entry name" value="ABATE_dom_sf"/>
</dbReference>
<dbReference type="RefSeq" id="WP_150490866.1">
    <property type="nucleotide sequence ID" value="NZ_BMUV01000045.1"/>
</dbReference>
<gene>
    <name evidence="3" type="ORF">CP967_29445</name>
</gene>
<evidence type="ECO:0000259" key="2">
    <source>
        <dbReference type="Pfam" id="PF11706"/>
    </source>
</evidence>
<keyword evidence="4" id="KW-1185">Reference proteome</keyword>
<proteinExistence type="predicted"/>
<dbReference type="InterPro" id="IPR021005">
    <property type="entry name" value="Znf_CGNR"/>
</dbReference>
<dbReference type="KEGG" id="snk:CP967_29445"/>
<dbReference type="OrthoDB" id="3531194at2"/>
<feature type="domain" description="Zinc finger CGNR" evidence="2">
    <location>
        <begin position="146"/>
        <end position="189"/>
    </location>
</feature>
<evidence type="ECO:0000313" key="3">
    <source>
        <dbReference type="EMBL" id="QEU75557.1"/>
    </source>
</evidence>
<sequence length="205" mass="22004">MKIIFSDYSFGAGVATDLVNTSAAVRLSTGEVLTGPGALERFLHEHEVRLDALPRGRPPTGTDLAQTLALRRETRALLEAGHEDAVAEGANGLVARASAGLSLLRDPAGNWEWHMTTGPRASAAEELGALVGIGLLGVLRTLGHTRFRHCASPVCEGMFIDTSKAGRRRYCMPGLCGNRQNVANYRARHQEGERRPDRGGGRGPR</sequence>
<protein>
    <submittedName>
        <fullName evidence="3">Zf-CGNR multi-domain protein</fullName>
    </submittedName>
</protein>
<dbReference type="Pfam" id="PF07336">
    <property type="entry name" value="ABATE"/>
    <property type="match status" value="1"/>
</dbReference>
<dbReference type="Pfam" id="PF11706">
    <property type="entry name" value="zf-CGNR"/>
    <property type="match status" value="1"/>
</dbReference>
<accession>A0A5J6FID3</accession>
<dbReference type="PANTHER" id="PTHR35525">
    <property type="entry name" value="BLL6575 PROTEIN"/>
    <property type="match status" value="1"/>
</dbReference>
<reference evidence="3 4" key="1">
    <citation type="submission" date="2017-09" db="EMBL/GenBank/DDBJ databases">
        <authorList>
            <person name="Lee N."/>
            <person name="Cho B.-K."/>
        </authorList>
    </citation>
    <scope>NUCLEOTIDE SEQUENCE [LARGE SCALE GENOMIC DNA]</scope>
    <source>
        <strain evidence="3 4">ATCC 12769</strain>
    </source>
</reference>
<name>A0A5J6FID3_9ACTN</name>
<dbReference type="SUPFAM" id="SSF160904">
    <property type="entry name" value="Jann2411-like"/>
    <property type="match status" value="1"/>
</dbReference>
<dbReference type="Gene3D" id="1.10.3300.10">
    <property type="entry name" value="Jann2411-like domain"/>
    <property type="match status" value="1"/>
</dbReference>
<dbReference type="EMBL" id="CP023702">
    <property type="protein sequence ID" value="QEU75557.1"/>
    <property type="molecule type" value="Genomic_DNA"/>
</dbReference>
<organism evidence="3 4">
    <name type="scientific">Streptomyces nitrosporeus</name>
    <dbReference type="NCBI Taxonomy" id="28894"/>
    <lineage>
        <taxon>Bacteria</taxon>
        <taxon>Bacillati</taxon>
        <taxon>Actinomycetota</taxon>
        <taxon>Actinomycetes</taxon>
        <taxon>Kitasatosporales</taxon>
        <taxon>Streptomycetaceae</taxon>
        <taxon>Streptomyces</taxon>
    </lineage>
</organism>
<feature type="region of interest" description="Disordered" evidence="1">
    <location>
        <begin position="186"/>
        <end position="205"/>
    </location>
</feature>
<feature type="compositionally biased region" description="Basic and acidic residues" evidence="1">
    <location>
        <begin position="188"/>
        <end position="205"/>
    </location>
</feature>
<dbReference type="Proteomes" id="UP000326178">
    <property type="component" value="Chromosome"/>
</dbReference>
<dbReference type="PANTHER" id="PTHR35525:SF3">
    <property type="entry name" value="BLL6575 PROTEIN"/>
    <property type="match status" value="1"/>
</dbReference>
<evidence type="ECO:0000313" key="4">
    <source>
        <dbReference type="Proteomes" id="UP000326178"/>
    </source>
</evidence>
<evidence type="ECO:0000256" key="1">
    <source>
        <dbReference type="SAM" id="MobiDB-lite"/>
    </source>
</evidence>
<dbReference type="AlphaFoldDB" id="A0A5J6FID3"/>